<gene>
    <name evidence="2" type="ORF">ACETRX_01875</name>
</gene>
<dbReference type="PROSITE" id="PS51208">
    <property type="entry name" value="AUTOTRANSPORTER"/>
    <property type="match status" value="1"/>
</dbReference>
<evidence type="ECO:0000259" key="1">
    <source>
        <dbReference type="PROSITE" id="PS51208"/>
    </source>
</evidence>
<dbReference type="RefSeq" id="WP_394308191.1">
    <property type="nucleotide sequence ID" value="NZ_JBHGPK010000001.1"/>
</dbReference>
<proteinExistence type="predicted"/>
<dbReference type="SUPFAM" id="SSF63825">
    <property type="entry name" value="YWTD domain"/>
    <property type="match status" value="1"/>
</dbReference>
<name>A0ABV6Z853_9HYPH</name>
<dbReference type="Pfam" id="PF03797">
    <property type="entry name" value="Autotransporter"/>
    <property type="match status" value="1"/>
</dbReference>
<dbReference type="SUPFAM" id="SSF103515">
    <property type="entry name" value="Autotransporter"/>
    <property type="match status" value="1"/>
</dbReference>
<comment type="caution">
    <text evidence="2">The sequence shown here is derived from an EMBL/GenBank/DDBJ whole genome shotgun (WGS) entry which is preliminary data.</text>
</comment>
<dbReference type="SMART" id="SM00869">
    <property type="entry name" value="Autotransporter"/>
    <property type="match status" value="1"/>
</dbReference>
<evidence type="ECO:0000313" key="2">
    <source>
        <dbReference type="EMBL" id="MFC2248352.1"/>
    </source>
</evidence>
<dbReference type="NCBIfam" id="TIGR01414">
    <property type="entry name" value="autotrans_barl"/>
    <property type="match status" value="1"/>
</dbReference>
<dbReference type="InterPro" id="IPR036709">
    <property type="entry name" value="Autotransporte_beta_dom_sf"/>
</dbReference>
<sequence>MARRQPPPADLARHPPNPNIIAGLQAGERCRATTRTYPRENETMSSIALDRPKKQPDLFRKLAWPCLVCAPLLTAASLPALAVEPWIMVEKSLFSGVDASRGQGVTTDGTNWYFSGTNALEMTNGAFDPKLLVTPAIPDALKNPSQYSDIGLNHIGDIDCADGKLYISLDTSNRSPTTNGKYERPVFAIYDAKTLTYLGQAFALSPPHGTHDVASWVAVDAKNGVGYGMAYENATELAVYNLSDWSFQKYIPLSQTIDQAQGGKIFNGWMYFSTDNDQKLIYRANLLTGQVELIGNLKIDGEQEVEGLVFKNTPDGWSMHILNREEDPNHPGETAIGFYRYVRPYGNALSGEIHADIKGAFIEDSRYPRDAANRRLRSAFGGIAGTSGGAATGSTDGIVVWGTPFAATGRAKGSGDAASFDRTSGGFIGGIDAPVGDWRVGVLAGYSHTSFDVSARTSDGSSNNYQLGLYGGTQWGQLGFRTGAIYGWHNVDTKRDVVFPAFRERLSGQYDAATAQAFGELSYRFDLGRSAFEPFANLAYVHLDTNGFAEKGGTTAALTAQKSSADTVYTTLGLHASTGFDLAGTTLTLRGTLGWQHAFDDVTQNAKLAFNNGSSFTIAGAPLAKDALAIEAGVDIALAPNTTLGASYSGQLASHTQGHAFKVNLDMKL</sequence>
<reference evidence="2 3" key="1">
    <citation type="submission" date="2024-09" db="EMBL/GenBank/DDBJ databases">
        <title>Description of Labrys sedimenti sp. nov., isolated from a diclofenac-degrading enrichment culture, and genome-based reclassification of Labrys portucalensis as a later heterotypic synonym of Labrys neptuniae.</title>
        <authorList>
            <person name="Tancsics A."/>
            <person name="Csepanyi A."/>
        </authorList>
    </citation>
    <scope>NUCLEOTIDE SEQUENCE [LARGE SCALE GENOMIC DNA]</scope>
    <source>
        <strain evidence="2 3">LMG 23412</strain>
    </source>
</reference>
<evidence type="ECO:0000313" key="3">
    <source>
        <dbReference type="Proteomes" id="UP001595190"/>
    </source>
</evidence>
<dbReference type="EMBL" id="JBHGPK010000001">
    <property type="protein sequence ID" value="MFC2248352.1"/>
    <property type="molecule type" value="Genomic_DNA"/>
</dbReference>
<accession>A0ABV6Z853</accession>
<dbReference type="Gene3D" id="2.40.128.130">
    <property type="entry name" value="Autotransporter beta-domain"/>
    <property type="match status" value="1"/>
</dbReference>
<dbReference type="InterPro" id="IPR005546">
    <property type="entry name" value="Autotransporte_beta"/>
</dbReference>
<protein>
    <submittedName>
        <fullName evidence="2">Autotransporter domain-containing protein</fullName>
    </submittedName>
</protein>
<feature type="domain" description="Autotransporter" evidence="1">
    <location>
        <begin position="393"/>
        <end position="669"/>
    </location>
</feature>
<organism evidence="2 3">
    <name type="scientific">Labrys neptuniae</name>
    <dbReference type="NCBI Taxonomy" id="376174"/>
    <lineage>
        <taxon>Bacteria</taxon>
        <taxon>Pseudomonadati</taxon>
        <taxon>Pseudomonadota</taxon>
        <taxon>Alphaproteobacteria</taxon>
        <taxon>Hyphomicrobiales</taxon>
        <taxon>Xanthobacteraceae</taxon>
        <taxon>Labrys</taxon>
    </lineage>
</organism>
<dbReference type="Proteomes" id="UP001595190">
    <property type="component" value="Unassembled WGS sequence"/>
</dbReference>
<dbReference type="InterPro" id="IPR006315">
    <property type="entry name" value="OM_autotransptr_brl_dom"/>
</dbReference>